<name>A0ABV2GAX8_9BACL</name>
<dbReference type="GO" id="GO:0004386">
    <property type="term" value="F:helicase activity"/>
    <property type="evidence" value="ECO:0007669"/>
    <property type="project" value="UniProtKB-KW"/>
</dbReference>
<keyword evidence="4" id="KW-0067">ATP-binding</keyword>
<dbReference type="SUPFAM" id="SSF52540">
    <property type="entry name" value="P-loop containing nucleoside triphosphate hydrolases"/>
    <property type="match status" value="2"/>
</dbReference>
<dbReference type="PROSITE" id="PS51192">
    <property type="entry name" value="HELICASE_ATP_BIND_1"/>
    <property type="match status" value="1"/>
</dbReference>
<protein>
    <submittedName>
        <fullName evidence="4">Superfamily II DNA or RNA helicase</fullName>
    </submittedName>
</protein>
<dbReference type="InterPro" id="IPR027417">
    <property type="entry name" value="P-loop_NTPase"/>
</dbReference>
<evidence type="ECO:0000313" key="4">
    <source>
        <dbReference type="EMBL" id="MET3575435.1"/>
    </source>
</evidence>
<gene>
    <name evidence="4" type="ORF">ABID49_001340</name>
</gene>
<dbReference type="Pfam" id="PF12419">
    <property type="entry name" value="DUF3670"/>
    <property type="match status" value="1"/>
</dbReference>
<sequence length="918" mass="102252">MKPMTLNRTIRLSVRELPDGRFALSAATEGGEPISVPRLKELLFFSHARSFFGLDAPADPDAVLLTPREAVETLGADFPFVELEGAFERDAELLAALKEAAEIWNSPGLPRIAGAEGGELLFADDRVSDGARAVLDGAFRELLAEGGIGADRLGDVIGFRRTETEDAAVGESLPFRMAVRLSEPESGEDEWMLETVLVNKRGGTHWTPAARKTGLHPSGSLPKKWKEFADPVAAMQDRIAGLLFRDDEASASRTPGSFLSEPLEDAEVRRFLAEDLPVLQSLGIDVIIPAWLRDAAERKVRVRAKTSAGSSGTARLDDALDFNWSFSLGGEEIAPEQFRRLVEEKREFIRAGEDWFRLDAAWLARIRAMMEEAERGGLTVKDLLFRDLEEELGVSAGGMDDDEEDEDPLFAFSLQQSLKEAVSRIRSKEGIPSAPVPEGLQAVLRPYQKDGYDWLVFMRENGFGAILADDMGLGKTVQLIAYLLHLQETEKDRTEGASLIICPTSVIGNWQRELARFAPDLPVLVHYGTGRLKGESLEDAINRTGSGLVITTYGTFMQDSEELSARNWSSVTLDEAQNIKNMQTKQSRAIRKLHGRHHIALTGTPVENRLAELWAIFDFIHKGYLGRFSSFAEEFISPIEKEGSESRKQKLRAKIAPFLLRRTKSDPALMLNLPDKLEENEYVPLTEEQAALYESYIRETKAGLMETEGFRRKGIILKMLSRLKQLCNHPALFLKEPFSEPADMMVRSKKLERIIGLTADIAERGEQVLIFTQYIGMGELIRHCLSGLHGIEAPFLTGSMPKSSRDRLVEDFQRGEFPVFILSLKAGGTGLNLTGANHVLHADRWWNPAVENQATDRAYRIGQERFVHVRKFVTLGTVEEKIDRMISEKAALSSELIQSGAWITDLTEAELDDLFTIG</sequence>
<dbReference type="Proteomes" id="UP001549099">
    <property type="component" value="Unassembled WGS sequence"/>
</dbReference>
<dbReference type="SMART" id="SM00487">
    <property type="entry name" value="DEXDc"/>
    <property type="match status" value="1"/>
</dbReference>
<evidence type="ECO:0000256" key="1">
    <source>
        <dbReference type="ARBA" id="ARBA00022801"/>
    </source>
</evidence>
<keyword evidence="1" id="KW-0378">Hydrolase</keyword>
<dbReference type="InterPro" id="IPR049730">
    <property type="entry name" value="SNF2/RAD54-like_C"/>
</dbReference>
<dbReference type="InterPro" id="IPR000330">
    <property type="entry name" value="SNF2_N"/>
</dbReference>
<feature type="domain" description="Helicase ATP-binding" evidence="2">
    <location>
        <begin position="456"/>
        <end position="623"/>
    </location>
</feature>
<keyword evidence="5" id="KW-1185">Reference proteome</keyword>
<proteinExistence type="predicted"/>
<feature type="domain" description="Helicase C-terminal" evidence="3">
    <location>
        <begin position="750"/>
        <end position="915"/>
    </location>
</feature>
<dbReference type="CDD" id="cd18793">
    <property type="entry name" value="SF2_C_SNF"/>
    <property type="match status" value="1"/>
</dbReference>
<keyword evidence="4" id="KW-0547">Nucleotide-binding</keyword>
<dbReference type="CDD" id="cd18012">
    <property type="entry name" value="DEXQc_arch_SWI2_SNF2"/>
    <property type="match status" value="1"/>
</dbReference>
<accession>A0ABV2GAX8</accession>
<evidence type="ECO:0000259" key="2">
    <source>
        <dbReference type="PROSITE" id="PS51192"/>
    </source>
</evidence>
<dbReference type="InterPro" id="IPR038718">
    <property type="entry name" value="SNF2-like_sf"/>
</dbReference>
<dbReference type="Gene3D" id="3.40.50.10810">
    <property type="entry name" value="Tandem AAA-ATPase domain"/>
    <property type="match status" value="1"/>
</dbReference>
<dbReference type="Gene3D" id="3.40.50.300">
    <property type="entry name" value="P-loop containing nucleotide triphosphate hydrolases"/>
    <property type="match status" value="1"/>
</dbReference>
<dbReference type="InterPro" id="IPR001650">
    <property type="entry name" value="Helicase_C-like"/>
</dbReference>
<dbReference type="SMART" id="SM00490">
    <property type="entry name" value="HELICc"/>
    <property type="match status" value="1"/>
</dbReference>
<dbReference type="RefSeq" id="WP_354196598.1">
    <property type="nucleotide sequence ID" value="NZ_JBEPLW010000007.1"/>
</dbReference>
<organism evidence="4 5">
    <name type="scientific">Bhargavaea ullalensis</name>
    <dbReference type="NCBI Taxonomy" id="1265685"/>
    <lineage>
        <taxon>Bacteria</taxon>
        <taxon>Bacillati</taxon>
        <taxon>Bacillota</taxon>
        <taxon>Bacilli</taxon>
        <taxon>Bacillales</taxon>
        <taxon>Caryophanaceae</taxon>
        <taxon>Bhargavaea</taxon>
    </lineage>
</organism>
<dbReference type="PROSITE" id="PS51194">
    <property type="entry name" value="HELICASE_CTER"/>
    <property type="match status" value="1"/>
</dbReference>
<evidence type="ECO:0000313" key="5">
    <source>
        <dbReference type="Proteomes" id="UP001549099"/>
    </source>
</evidence>
<dbReference type="Pfam" id="PF00271">
    <property type="entry name" value="Helicase_C"/>
    <property type="match status" value="1"/>
</dbReference>
<evidence type="ECO:0000259" key="3">
    <source>
        <dbReference type="PROSITE" id="PS51194"/>
    </source>
</evidence>
<keyword evidence="4" id="KW-0347">Helicase</keyword>
<dbReference type="InterPro" id="IPR022138">
    <property type="entry name" value="DUF3670"/>
</dbReference>
<dbReference type="PANTHER" id="PTHR10799">
    <property type="entry name" value="SNF2/RAD54 HELICASE FAMILY"/>
    <property type="match status" value="1"/>
</dbReference>
<reference evidence="4 5" key="1">
    <citation type="submission" date="2024-06" db="EMBL/GenBank/DDBJ databases">
        <title>Genomic Encyclopedia of Type Strains, Phase IV (KMG-IV): sequencing the most valuable type-strain genomes for metagenomic binning, comparative biology and taxonomic classification.</title>
        <authorList>
            <person name="Goeker M."/>
        </authorList>
    </citation>
    <scope>NUCLEOTIDE SEQUENCE [LARGE SCALE GENOMIC DNA]</scope>
    <source>
        <strain evidence="4 5">DSM 26128</strain>
    </source>
</reference>
<dbReference type="InterPro" id="IPR014001">
    <property type="entry name" value="Helicase_ATP-bd"/>
</dbReference>
<dbReference type="EMBL" id="JBEPLW010000007">
    <property type="protein sequence ID" value="MET3575435.1"/>
    <property type="molecule type" value="Genomic_DNA"/>
</dbReference>
<dbReference type="Pfam" id="PF00176">
    <property type="entry name" value="SNF2-rel_dom"/>
    <property type="match status" value="1"/>
</dbReference>
<comment type="caution">
    <text evidence="4">The sequence shown here is derived from an EMBL/GenBank/DDBJ whole genome shotgun (WGS) entry which is preliminary data.</text>
</comment>